<name>A0ABW6ZFB8_9HYPH</name>
<dbReference type="EMBL" id="JBAFUR010000001">
    <property type="protein sequence ID" value="MFG1251721.1"/>
    <property type="molecule type" value="Genomic_DNA"/>
</dbReference>
<reference evidence="1 2" key="1">
    <citation type="submission" date="2024-02" db="EMBL/GenBank/DDBJ databases">
        <title>Expansion and revision of Xanthobacter and proposal of Roseixanthobacter gen. nov.</title>
        <authorList>
            <person name="Soltysiak M.P.M."/>
            <person name="Jalihal A."/>
            <person name="Ory A."/>
            <person name="Chrisophersen C."/>
            <person name="Lee A.D."/>
            <person name="Boulton J."/>
            <person name="Springer M."/>
        </authorList>
    </citation>
    <scope>NUCLEOTIDE SEQUENCE [LARGE SCALE GENOMIC DNA]</scope>
    <source>
        <strain evidence="1 2">CB5</strain>
    </source>
</reference>
<proteinExistence type="predicted"/>
<organism evidence="1 2">
    <name type="scientific">Xanthobacter aminoxidans</name>
    <dbReference type="NCBI Taxonomy" id="186280"/>
    <lineage>
        <taxon>Bacteria</taxon>
        <taxon>Pseudomonadati</taxon>
        <taxon>Pseudomonadota</taxon>
        <taxon>Alphaproteobacteria</taxon>
        <taxon>Hyphomicrobiales</taxon>
        <taxon>Xanthobacteraceae</taxon>
        <taxon>Xanthobacter</taxon>
    </lineage>
</organism>
<dbReference type="RefSeq" id="WP_394005825.1">
    <property type="nucleotide sequence ID" value="NZ_JBAFUR010000001.1"/>
</dbReference>
<accession>A0ABW6ZFB8</accession>
<evidence type="ECO:0000313" key="2">
    <source>
        <dbReference type="Proteomes" id="UP001604043"/>
    </source>
</evidence>
<sequence>MDPQSRLLDLTDSERAFHKDMHGLSIDKDGSEILSGLTHEESVFYIECLHLRAANSDSIRGRDYDRWVGLDEKHEHARFGMIAADAEAKCAPKSKP</sequence>
<comment type="caution">
    <text evidence="1">The sequence shown here is derived from an EMBL/GenBank/DDBJ whole genome shotgun (WGS) entry which is preliminary data.</text>
</comment>
<dbReference type="Proteomes" id="UP001604043">
    <property type="component" value="Unassembled WGS sequence"/>
</dbReference>
<protein>
    <submittedName>
        <fullName evidence="1">Uncharacterized protein</fullName>
    </submittedName>
</protein>
<gene>
    <name evidence="1" type="ORF">V5F30_05875</name>
</gene>
<keyword evidence="2" id="KW-1185">Reference proteome</keyword>
<evidence type="ECO:0000313" key="1">
    <source>
        <dbReference type="EMBL" id="MFG1251721.1"/>
    </source>
</evidence>